<reference evidence="5 6" key="1">
    <citation type="journal article" date="2018" name="Nat. Ecol. Evol.">
        <title>Pezizomycetes genomes reveal the molecular basis of ectomycorrhizal truffle lifestyle.</title>
        <authorList>
            <person name="Murat C."/>
            <person name="Payen T."/>
            <person name="Noel B."/>
            <person name="Kuo A."/>
            <person name="Morin E."/>
            <person name="Chen J."/>
            <person name="Kohler A."/>
            <person name="Krizsan K."/>
            <person name="Balestrini R."/>
            <person name="Da Silva C."/>
            <person name="Montanini B."/>
            <person name="Hainaut M."/>
            <person name="Levati E."/>
            <person name="Barry K.W."/>
            <person name="Belfiori B."/>
            <person name="Cichocki N."/>
            <person name="Clum A."/>
            <person name="Dockter R.B."/>
            <person name="Fauchery L."/>
            <person name="Guy J."/>
            <person name="Iotti M."/>
            <person name="Le Tacon F."/>
            <person name="Lindquist E.A."/>
            <person name="Lipzen A."/>
            <person name="Malagnac F."/>
            <person name="Mello A."/>
            <person name="Molinier V."/>
            <person name="Miyauchi S."/>
            <person name="Poulain J."/>
            <person name="Riccioni C."/>
            <person name="Rubini A."/>
            <person name="Sitrit Y."/>
            <person name="Splivallo R."/>
            <person name="Traeger S."/>
            <person name="Wang M."/>
            <person name="Zifcakova L."/>
            <person name="Wipf D."/>
            <person name="Zambonelli A."/>
            <person name="Paolocci F."/>
            <person name="Nowrousian M."/>
            <person name="Ottonello S."/>
            <person name="Baldrian P."/>
            <person name="Spatafora J.W."/>
            <person name="Henrissat B."/>
            <person name="Nagy L.G."/>
            <person name="Aury J.M."/>
            <person name="Wincker P."/>
            <person name="Grigoriev I.V."/>
            <person name="Bonfante P."/>
            <person name="Martin F.M."/>
        </authorList>
    </citation>
    <scope>NUCLEOTIDE SEQUENCE [LARGE SCALE GENOMIC DNA]</scope>
    <source>
        <strain evidence="5 6">120613-1</strain>
    </source>
</reference>
<organism evidence="5 6">
    <name type="scientific">Choiromyces venosus 120613-1</name>
    <dbReference type="NCBI Taxonomy" id="1336337"/>
    <lineage>
        <taxon>Eukaryota</taxon>
        <taxon>Fungi</taxon>
        <taxon>Dikarya</taxon>
        <taxon>Ascomycota</taxon>
        <taxon>Pezizomycotina</taxon>
        <taxon>Pezizomycetes</taxon>
        <taxon>Pezizales</taxon>
        <taxon>Tuberaceae</taxon>
        <taxon>Choiromyces</taxon>
    </lineage>
</organism>
<dbReference type="Gene3D" id="3.30.559.70">
    <property type="entry name" value="Choline/Carnitine o-acyltransferase, domain 2"/>
    <property type="match status" value="1"/>
</dbReference>
<sequence>MGGKKGWRGFWGGWLGGGVCLKLRWRWDGRSGGIGGGFRIPGEDVDGLVGPWEEEGDKFPLSEEEEEEGKVNAIVWHNGRAYTLRIILDRKPVCKGDIKRQLNFITSLPPPPSSSSSFEEGEVNIALLSWRHERTTWASLHSQLLSHAPNLSSFKKLYSAALSIALEPPRAVSSSGDEDEESAGLAELLEKVRHGASSINRHADATFSIVSFGGGGGKAERIGLCFDHTPADCCTVIEFSKLLSTPAPYEGAECTHTPEPLTFKFPASTAQPTIPPTVQERIPRKSPHAKTAHSGAQVCFRRIGRRLPEPVLASLRSPRERGRFGQPCTNRSPSQPFTKAAAHPHAVSAVNQFRSTRPYSPPPPAS</sequence>
<feature type="compositionally biased region" description="Polar residues" evidence="3">
    <location>
        <begin position="349"/>
        <end position="358"/>
    </location>
</feature>
<evidence type="ECO:0000313" key="5">
    <source>
        <dbReference type="EMBL" id="RPA99335.1"/>
    </source>
</evidence>
<dbReference type="Pfam" id="PF00755">
    <property type="entry name" value="Carn_acyltransf"/>
    <property type="match status" value="1"/>
</dbReference>
<dbReference type="InterPro" id="IPR000542">
    <property type="entry name" value="Carn_acyl_trans"/>
</dbReference>
<gene>
    <name evidence="5" type="ORF">L873DRAFT_919530</name>
</gene>
<dbReference type="InterPro" id="IPR039551">
    <property type="entry name" value="Cho/carn_acyl_trans"/>
</dbReference>
<feature type="active site" description="Proton acceptor" evidence="2">
    <location>
        <position position="228"/>
    </location>
</feature>
<dbReference type="GO" id="GO:0016746">
    <property type="term" value="F:acyltransferase activity"/>
    <property type="evidence" value="ECO:0007669"/>
    <property type="project" value="UniProtKB-KW"/>
</dbReference>
<dbReference type="Proteomes" id="UP000276215">
    <property type="component" value="Unassembled WGS sequence"/>
</dbReference>
<dbReference type="OrthoDB" id="5367651at2759"/>
<dbReference type="STRING" id="1336337.A0A3N4JM72"/>
<feature type="domain" description="Choline/carnitine acyltransferase" evidence="4">
    <location>
        <begin position="38"/>
        <end position="266"/>
    </location>
</feature>
<dbReference type="PANTHER" id="PTHR22589">
    <property type="entry name" value="CARNITINE O-ACYLTRANSFERASE"/>
    <property type="match status" value="1"/>
</dbReference>
<keyword evidence="1" id="KW-0012">Acyltransferase</keyword>
<evidence type="ECO:0000259" key="4">
    <source>
        <dbReference type="Pfam" id="PF00755"/>
    </source>
</evidence>
<evidence type="ECO:0000256" key="2">
    <source>
        <dbReference type="PIRSR" id="PIRSR600542-1"/>
    </source>
</evidence>
<evidence type="ECO:0000256" key="3">
    <source>
        <dbReference type="SAM" id="MobiDB-lite"/>
    </source>
</evidence>
<feature type="compositionally biased region" description="Polar residues" evidence="3">
    <location>
        <begin position="327"/>
        <end position="337"/>
    </location>
</feature>
<dbReference type="InterPro" id="IPR042231">
    <property type="entry name" value="Cho/carn_acyl_trans_2"/>
</dbReference>
<name>A0A3N4JM72_9PEZI</name>
<feature type="region of interest" description="Disordered" evidence="3">
    <location>
        <begin position="316"/>
        <end position="366"/>
    </location>
</feature>
<dbReference type="AlphaFoldDB" id="A0A3N4JM72"/>
<protein>
    <recommendedName>
        <fullName evidence="4">Choline/carnitine acyltransferase domain-containing protein</fullName>
    </recommendedName>
</protein>
<dbReference type="EMBL" id="ML120388">
    <property type="protein sequence ID" value="RPA99335.1"/>
    <property type="molecule type" value="Genomic_DNA"/>
</dbReference>
<evidence type="ECO:0000313" key="6">
    <source>
        <dbReference type="Proteomes" id="UP000276215"/>
    </source>
</evidence>
<accession>A0A3N4JM72</accession>
<evidence type="ECO:0000256" key="1">
    <source>
        <dbReference type="ARBA" id="ARBA00023315"/>
    </source>
</evidence>
<proteinExistence type="predicted"/>
<keyword evidence="1" id="KW-0808">Transferase</keyword>
<dbReference type="SUPFAM" id="SSF52777">
    <property type="entry name" value="CoA-dependent acyltransferases"/>
    <property type="match status" value="1"/>
</dbReference>
<keyword evidence="6" id="KW-1185">Reference proteome</keyword>